<reference evidence="14" key="1">
    <citation type="submission" date="2022-11" db="EMBL/GenBank/DDBJ databases">
        <authorList>
            <person name="Petersen C."/>
        </authorList>
    </citation>
    <scope>NUCLEOTIDE SEQUENCE</scope>
    <source>
        <strain evidence="14">IBT 26290</strain>
    </source>
</reference>
<dbReference type="SUPFAM" id="SSF51445">
    <property type="entry name" value="(Trans)glycosidases"/>
    <property type="match status" value="1"/>
</dbReference>
<keyword evidence="12" id="KW-0732">Signal</keyword>
<dbReference type="CDD" id="cd00035">
    <property type="entry name" value="ChtBD1"/>
    <property type="match status" value="1"/>
</dbReference>
<evidence type="ECO:0000313" key="15">
    <source>
        <dbReference type="Proteomes" id="UP001149163"/>
    </source>
</evidence>
<evidence type="ECO:0000256" key="3">
    <source>
        <dbReference type="ARBA" id="ARBA00012729"/>
    </source>
</evidence>
<dbReference type="PROSITE" id="PS00026">
    <property type="entry name" value="CHIT_BIND_I_1"/>
    <property type="match status" value="1"/>
</dbReference>
<evidence type="ECO:0000256" key="1">
    <source>
        <dbReference type="ARBA" id="ARBA00000822"/>
    </source>
</evidence>
<dbReference type="GO" id="GO:0008061">
    <property type="term" value="F:chitin binding"/>
    <property type="evidence" value="ECO:0007669"/>
    <property type="project" value="UniProtKB-KW"/>
</dbReference>
<feature type="domain" description="GH18" evidence="13">
    <location>
        <begin position="136"/>
        <end position="498"/>
    </location>
</feature>
<comment type="catalytic activity">
    <reaction evidence="1">
        <text>Random endo-hydrolysis of N-acetyl-beta-D-glucosaminide (1-&gt;4)-beta-linkages in chitin and chitodextrins.</text>
        <dbReference type="EC" id="3.2.1.14"/>
    </reaction>
</comment>
<dbReference type="AlphaFoldDB" id="A0A9W9LD78"/>
<dbReference type="PROSITE" id="PS51910">
    <property type="entry name" value="GH18_2"/>
    <property type="match status" value="1"/>
</dbReference>
<evidence type="ECO:0000256" key="7">
    <source>
        <dbReference type="ARBA" id="ARBA00023026"/>
    </source>
</evidence>
<comment type="similarity">
    <text evidence="2">Belongs to the glycosyl hydrolase 18 family. Chitinase class V subfamily.</text>
</comment>
<dbReference type="InterPro" id="IPR036861">
    <property type="entry name" value="Endochitinase-like_sf"/>
</dbReference>
<comment type="caution">
    <text evidence="14">The sequence shown here is derived from an EMBL/GenBank/DDBJ whole genome shotgun (WGS) entry which is preliminary data.</text>
</comment>
<dbReference type="Pfam" id="PF00187">
    <property type="entry name" value="Chitin_bind_1"/>
    <property type="match status" value="1"/>
</dbReference>
<evidence type="ECO:0000313" key="14">
    <source>
        <dbReference type="EMBL" id="KAJ5151461.1"/>
    </source>
</evidence>
<evidence type="ECO:0000256" key="12">
    <source>
        <dbReference type="SAM" id="SignalP"/>
    </source>
</evidence>
<dbReference type="SUPFAM" id="SSF57016">
    <property type="entry name" value="Plant lectins/antimicrobial peptides"/>
    <property type="match status" value="1"/>
</dbReference>
<dbReference type="PANTHER" id="PTHR11177">
    <property type="entry name" value="CHITINASE"/>
    <property type="match status" value="1"/>
</dbReference>
<keyword evidence="7" id="KW-0843">Virulence</keyword>
<dbReference type="OrthoDB" id="73875at2759"/>
<keyword evidence="8" id="KW-0119">Carbohydrate metabolism</keyword>
<dbReference type="InterPro" id="IPR011583">
    <property type="entry name" value="Chitinase_II/V-like_cat"/>
</dbReference>
<sequence>MLTRLLFLVLALCSFLQLTFTLARVTAELETNFAVPTVWLAVTSRRNAMLTGLARMTPAVLLPDSVASGQTENCVAGCDNKAYCDPGGYGEFAEHAKCPLNVCCSKWGYCGMTSEFCGDKKVKRPSASYSPSTPLYTIVGYYEGWSHERPCHSFFPEQIPLGIYTVERPLHLNYAFGAIDPDTFEVKLASTEEEDLIKRLARLKTQDPDLKVFIALGGWSYNDPGPTRSTFSNLATSKDAQKKFFKSLISFLSTYNLDGVDLDWEYPGPDDIVERGGREEDFANFPTFLRALKEALKSAGGRDGLTVTLPASYWFLQHFDIVEMEKHVDFFNIMTYDLHGAWDRGNKWLGPYLLAHTNLTEIQDAMDLLWRNEIPSKKVVMGTAFYGRAFTATSTSCMEPGCTFESAGNKGPCSRENGILLNSEIMDIIDDRGLTPTLYKEAGVKVAHWDDQWVAYDDEETLQLKVDYALGLNLGGVMVWAVSHDTPTRQFSNAFYARAANRHGMILKEIDDNHHDQVQIKKTIDQCKWTNCGDGCPNGYQPATRIDGNKHNVGELMMDSTACENELHILCCPETSMPTCGWYKHSNSFCDYTCPDGTVEVGSTNGGCHSGYQAACCSVGTSDKKMPSMDVYDSCVWAGEASDCNADCPILKKYEQLSSAEGSGAVKCKPDQERKYCCYDDDDNKWTGGDWYKFENMFVQFVDDPLRCSSDCPGNMYRLAMERTGVCKNKPGAMSYCALNSRYDTEWKEQQNVTDLKDALGHFFQSPTCPNQDSGGLSTRDVSDSQARTQARTVLISILSAAYYNSDLIADYISYWNLKIQDYYSNLQFPGFRDDLNDWSGNIYSLDIENLADDILCNLEAYDDLASSSPVLSCSATNECADADSDCANAEWDETCSDFSTIEKRVGASRLYCFVYDDQTGGEGDTAMHSSQYQTVSEPSRNSDVRLRVIIYRDLADCANTEVQMVFLPSGNTYNGRPVHMEHIMEMNTEGRFLSDITYGRLDETSINAYTPVPAGFVSDAWINGPNINPATWGPPIGGGQSLTNSWWPSVRIFEAYGSLRNQDNFFILDAYLNFLKNRVWMWRRWNRGPLADSSMTTYVNDMTNPDRALTRMRSVITIFRYLNAEEVRRALRAQYREIGAERWIANQAWNLANPTQTFDIRPIWIAWFRNHVNGMITTSTSFLNRWLDDMETNWQGQTGPLAVRVLGDIERLRVQIRNGAVNIRIDDF</sequence>
<evidence type="ECO:0000256" key="9">
    <source>
        <dbReference type="ARBA" id="ARBA00023295"/>
    </source>
</evidence>
<dbReference type="Pfam" id="PF00704">
    <property type="entry name" value="Glyco_hydro_18"/>
    <property type="match status" value="1"/>
</dbReference>
<dbReference type="EC" id="3.2.1.14" evidence="3"/>
<keyword evidence="15" id="KW-1185">Reference proteome</keyword>
<organism evidence="14 15">
    <name type="scientific">Penicillium canariense</name>
    <dbReference type="NCBI Taxonomy" id="189055"/>
    <lineage>
        <taxon>Eukaryota</taxon>
        <taxon>Fungi</taxon>
        <taxon>Dikarya</taxon>
        <taxon>Ascomycota</taxon>
        <taxon>Pezizomycotina</taxon>
        <taxon>Eurotiomycetes</taxon>
        <taxon>Eurotiomycetidae</taxon>
        <taxon>Eurotiales</taxon>
        <taxon>Aspergillaceae</taxon>
        <taxon>Penicillium</taxon>
    </lineage>
</organism>
<evidence type="ECO:0000256" key="5">
    <source>
        <dbReference type="ARBA" id="ARBA00022801"/>
    </source>
</evidence>
<dbReference type="RefSeq" id="XP_056538794.1">
    <property type="nucleotide sequence ID" value="XM_056692837.1"/>
</dbReference>
<dbReference type="GO" id="GO:0006032">
    <property type="term" value="P:chitin catabolic process"/>
    <property type="evidence" value="ECO:0007669"/>
    <property type="project" value="UniProtKB-KW"/>
</dbReference>
<evidence type="ECO:0000256" key="4">
    <source>
        <dbReference type="ARBA" id="ARBA00022669"/>
    </source>
</evidence>
<name>A0A9W9LD78_9EURO</name>
<dbReference type="InterPro" id="IPR001579">
    <property type="entry name" value="Glyco_hydro_18_chit_AS"/>
</dbReference>
<dbReference type="Gene3D" id="3.30.60.10">
    <property type="entry name" value="Endochitinase-like"/>
    <property type="match status" value="1"/>
</dbReference>
<evidence type="ECO:0000256" key="10">
    <source>
        <dbReference type="ARBA" id="ARBA00023326"/>
    </source>
</evidence>
<proteinExistence type="inferred from homology"/>
<keyword evidence="5 11" id="KW-0378">Hydrolase</keyword>
<gene>
    <name evidence="14" type="ORF">N7482_010713</name>
</gene>
<reference evidence="14" key="2">
    <citation type="journal article" date="2023" name="IMA Fungus">
        <title>Comparative genomic study of the Penicillium genus elucidates a diverse pangenome and 15 lateral gene transfer events.</title>
        <authorList>
            <person name="Petersen C."/>
            <person name="Sorensen T."/>
            <person name="Nielsen M.R."/>
            <person name="Sondergaard T.E."/>
            <person name="Sorensen J.L."/>
            <person name="Fitzpatrick D.A."/>
            <person name="Frisvad J.C."/>
            <person name="Nielsen K.L."/>
        </authorList>
    </citation>
    <scope>NUCLEOTIDE SEQUENCE</scope>
    <source>
        <strain evidence="14">IBT 26290</strain>
    </source>
</reference>
<keyword evidence="6" id="KW-0146">Chitin degradation</keyword>
<dbReference type="Proteomes" id="UP001149163">
    <property type="component" value="Unassembled WGS sequence"/>
</dbReference>
<dbReference type="Gene3D" id="3.20.20.80">
    <property type="entry name" value="Glycosidases"/>
    <property type="match status" value="1"/>
</dbReference>
<evidence type="ECO:0000256" key="8">
    <source>
        <dbReference type="ARBA" id="ARBA00023277"/>
    </source>
</evidence>
<evidence type="ECO:0000256" key="11">
    <source>
        <dbReference type="RuleBase" id="RU000489"/>
    </source>
</evidence>
<keyword evidence="4" id="KW-0147">Chitin-binding</keyword>
<dbReference type="SMART" id="SM00636">
    <property type="entry name" value="Glyco_18"/>
    <property type="match status" value="1"/>
</dbReference>
<accession>A0A9W9LD78</accession>
<dbReference type="InterPro" id="IPR029070">
    <property type="entry name" value="Chitinase_insertion_sf"/>
</dbReference>
<keyword evidence="9 11" id="KW-0326">Glycosidase</keyword>
<dbReference type="InterPro" id="IPR001002">
    <property type="entry name" value="Chitin-bd_1"/>
</dbReference>
<dbReference type="SUPFAM" id="SSF54556">
    <property type="entry name" value="Chitinase insertion domain"/>
    <property type="match status" value="1"/>
</dbReference>
<dbReference type="EMBL" id="JAPQKN010000008">
    <property type="protein sequence ID" value="KAJ5151461.1"/>
    <property type="molecule type" value="Genomic_DNA"/>
</dbReference>
<dbReference type="SMART" id="SM00270">
    <property type="entry name" value="ChtBD1"/>
    <property type="match status" value="1"/>
</dbReference>
<protein>
    <recommendedName>
        <fullName evidence="3">chitinase</fullName>
        <ecNumber evidence="3">3.2.1.14</ecNumber>
    </recommendedName>
</protein>
<dbReference type="PROSITE" id="PS01095">
    <property type="entry name" value="GH18_1"/>
    <property type="match status" value="1"/>
</dbReference>
<dbReference type="PANTHER" id="PTHR11177:SF402">
    <property type="entry name" value="CHITINASE"/>
    <property type="match status" value="1"/>
</dbReference>
<evidence type="ECO:0000256" key="2">
    <source>
        <dbReference type="ARBA" id="ARBA00008682"/>
    </source>
</evidence>
<evidence type="ECO:0000256" key="6">
    <source>
        <dbReference type="ARBA" id="ARBA00023024"/>
    </source>
</evidence>
<feature type="signal peptide" evidence="12">
    <location>
        <begin position="1"/>
        <end position="23"/>
    </location>
</feature>
<dbReference type="InterPro" id="IPR001223">
    <property type="entry name" value="Glyco_hydro18_cat"/>
</dbReference>
<dbReference type="InterPro" id="IPR018371">
    <property type="entry name" value="Chitin-binding_1_CS"/>
</dbReference>
<evidence type="ECO:0000259" key="13">
    <source>
        <dbReference type="PROSITE" id="PS51910"/>
    </source>
</evidence>
<keyword evidence="10" id="KW-0624">Polysaccharide degradation</keyword>
<dbReference type="InterPro" id="IPR050314">
    <property type="entry name" value="Glycosyl_Hydrlase_18"/>
</dbReference>
<dbReference type="GeneID" id="81432013"/>
<dbReference type="GO" id="GO:0008843">
    <property type="term" value="F:endochitinase activity"/>
    <property type="evidence" value="ECO:0007669"/>
    <property type="project" value="UniProtKB-EC"/>
</dbReference>
<dbReference type="Gene3D" id="3.10.50.10">
    <property type="match status" value="1"/>
</dbReference>
<feature type="chain" id="PRO_5040820527" description="chitinase" evidence="12">
    <location>
        <begin position="24"/>
        <end position="1229"/>
    </location>
</feature>
<dbReference type="InterPro" id="IPR017853">
    <property type="entry name" value="GH"/>
</dbReference>
<dbReference type="GO" id="GO:0000272">
    <property type="term" value="P:polysaccharide catabolic process"/>
    <property type="evidence" value="ECO:0007669"/>
    <property type="project" value="UniProtKB-KW"/>
</dbReference>